<organism evidence="2 3">
    <name type="scientific">Sanghuangporus baumii</name>
    <name type="common">Phellinus baumii</name>
    <dbReference type="NCBI Taxonomy" id="108892"/>
    <lineage>
        <taxon>Eukaryota</taxon>
        <taxon>Fungi</taxon>
        <taxon>Dikarya</taxon>
        <taxon>Basidiomycota</taxon>
        <taxon>Agaricomycotina</taxon>
        <taxon>Agaricomycetes</taxon>
        <taxon>Hymenochaetales</taxon>
        <taxon>Hymenochaetaceae</taxon>
        <taxon>Sanghuangporus</taxon>
    </lineage>
</organism>
<protein>
    <submittedName>
        <fullName evidence="2">Gaa1-like protein</fullName>
    </submittedName>
</protein>
<dbReference type="AlphaFoldDB" id="A0A9Q5NA23"/>
<evidence type="ECO:0000256" key="1">
    <source>
        <dbReference type="SAM" id="Phobius"/>
    </source>
</evidence>
<keyword evidence="1" id="KW-1133">Transmembrane helix</keyword>
<reference evidence="2" key="1">
    <citation type="submission" date="2016-06" db="EMBL/GenBank/DDBJ databases">
        <title>Draft Genome sequence of the fungus Inonotus baumii.</title>
        <authorList>
            <person name="Zhu H."/>
            <person name="Lin W."/>
        </authorList>
    </citation>
    <scope>NUCLEOTIDE SEQUENCE</scope>
    <source>
        <strain evidence="2">821</strain>
    </source>
</reference>
<proteinExistence type="predicted"/>
<feature type="transmembrane region" description="Helical" evidence="1">
    <location>
        <begin position="405"/>
        <end position="424"/>
    </location>
</feature>
<dbReference type="GO" id="GO:0016255">
    <property type="term" value="P:attachment of GPI anchor to protein"/>
    <property type="evidence" value="ECO:0007669"/>
    <property type="project" value="TreeGrafter"/>
</dbReference>
<keyword evidence="1" id="KW-0812">Transmembrane</keyword>
<sequence length="637" mass="70540">MALSLAALKARTINALGSMKDARIRRRRLLSSFLARWTPQICVLLYIIGYAWLLILPSSLLGRGVYIDENALQPGQVNTYWNWAEVHRADLYLNGLEQLRDSNATSMGRAEHIKREFQKLGLHAAVQPYNVTTAKEVISGVNSYAVFSAPRTSGTEAMILSASWRSRIGDGALNLRGVAILLALASHLKRYSHWAKDIVFVIGDDHLPGMQAWLSSYHDDIQSNLDTRQLDLTSGTVWTALNIDYPGHSFSHLGIFHEGLNGRLPNQDLINSFSIIARHTGGVPVVLYDHLDPRDSDDRSYPPSWVPSIARTNPVLLDFSIRTRNIARHLYYQASGKGSGVHALYHKYRIDAITIFAVPAEGPHGFYTIGKTIESTLRTMNNLLERLHASFFFYILTTPKTFLKIGHYLPSVILISVATIFSGLHRWVDAGWRKDIPNKSSKENPSEDWISRRRPVLGALLVMLAAHALGALFFFISSKGWAFYDGLLNLGFRPSYVVIGAGKLLVLSNICVWLSSRIESESSPDVAPSSIVLPALILCFASTIVSVMSLLNFSLAALLCGILILPLTILLPTPSDSRQARDVKHLILVAHSMLVLTLSVNSSSLWDWNVLGVWFAPFMSIVCVPILLQAAVACALP</sequence>
<evidence type="ECO:0000313" key="3">
    <source>
        <dbReference type="Proteomes" id="UP000757232"/>
    </source>
</evidence>
<dbReference type="GO" id="GO:0042765">
    <property type="term" value="C:GPI-anchor transamidase complex"/>
    <property type="evidence" value="ECO:0007669"/>
    <property type="project" value="InterPro"/>
</dbReference>
<feature type="transmembrane region" description="Helical" evidence="1">
    <location>
        <begin position="496"/>
        <end position="514"/>
    </location>
</feature>
<feature type="transmembrane region" description="Helical" evidence="1">
    <location>
        <begin position="456"/>
        <end position="476"/>
    </location>
</feature>
<dbReference type="EMBL" id="LNZH02000206">
    <property type="protein sequence ID" value="OCB85954.1"/>
    <property type="molecule type" value="Genomic_DNA"/>
</dbReference>
<dbReference type="PANTHER" id="PTHR13304:SF0">
    <property type="entry name" value="GLYCOSYLPHOSPHATIDYLINOSITOL ANCHOR ATTACHMENT 1 PROTEIN"/>
    <property type="match status" value="1"/>
</dbReference>
<dbReference type="PANTHER" id="PTHR13304">
    <property type="entry name" value="GLYCOSYLPHOSPHATIDYLINOSITOL ANCHOR ATTACHMENT 1 PROTEIN"/>
    <property type="match status" value="1"/>
</dbReference>
<comment type="caution">
    <text evidence="2">The sequence shown here is derived from an EMBL/GenBank/DDBJ whole genome shotgun (WGS) entry which is preliminary data.</text>
</comment>
<dbReference type="Gene3D" id="3.40.630.10">
    <property type="entry name" value="Zn peptidases"/>
    <property type="match status" value="1"/>
</dbReference>
<feature type="transmembrane region" description="Helical" evidence="1">
    <location>
        <begin position="553"/>
        <end position="573"/>
    </location>
</feature>
<keyword evidence="3" id="KW-1185">Reference proteome</keyword>
<feature type="transmembrane region" description="Helical" evidence="1">
    <location>
        <begin position="585"/>
        <end position="606"/>
    </location>
</feature>
<accession>A0A9Q5NA23</accession>
<feature type="transmembrane region" description="Helical" evidence="1">
    <location>
        <begin position="33"/>
        <end position="55"/>
    </location>
</feature>
<dbReference type="Proteomes" id="UP000757232">
    <property type="component" value="Unassembled WGS sequence"/>
</dbReference>
<name>A0A9Q5NA23_SANBA</name>
<evidence type="ECO:0000313" key="2">
    <source>
        <dbReference type="EMBL" id="OCB85954.1"/>
    </source>
</evidence>
<gene>
    <name evidence="2" type="ORF">A7U60_g7088</name>
</gene>
<dbReference type="OrthoDB" id="445301at2759"/>
<feature type="transmembrane region" description="Helical" evidence="1">
    <location>
        <begin position="612"/>
        <end position="636"/>
    </location>
</feature>
<keyword evidence="1" id="KW-0472">Membrane</keyword>
<feature type="transmembrane region" description="Helical" evidence="1">
    <location>
        <begin position="526"/>
        <end position="547"/>
    </location>
</feature>
<dbReference type="Pfam" id="PF04114">
    <property type="entry name" value="Gaa1"/>
    <property type="match status" value="1"/>
</dbReference>
<dbReference type="InterPro" id="IPR007246">
    <property type="entry name" value="Gaa1"/>
</dbReference>